<dbReference type="OrthoDB" id="2988991at2"/>
<feature type="transmembrane region" description="Helical" evidence="1">
    <location>
        <begin position="70"/>
        <end position="89"/>
    </location>
</feature>
<dbReference type="Proteomes" id="UP000315711">
    <property type="component" value="Unassembled WGS sequence"/>
</dbReference>
<dbReference type="AlphaFoldDB" id="A0A562QHP5"/>
<organism evidence="2 3">
    <name type="scientific">Halalkalibacter nanhaiisediminis</name>
    <dbReference type="NCBI Taxonomy" id="688079"/>
    <lineage>
        <taxon>Bacteria</taxon>
        <taxon>Bacillati</taxon>
        <taxon>Bacillota</taxon>
        <taxon>Bacilli</taxon>
        <taxon>Bacillales</taxon>
        <taxon>Bacillaceae</taxon>
        <taxon>Halalkalibacter</taxon>
    </lineage>
</organism>
<dbReference type="RefSeq" id="WP_144450465.1">
    <property type="nucleotide sequence ID" value="NZ_VLKZ01000005.1"/>
</dbReference>
<dbReference type="Pfam" id="PF12670">
    <property type="entry name" value="DUF3792"/>
    <property type="match status" value="1"/>
</dbReference>
<evidence type="ECO:0000256" key="1">
    <source>
        <dbReference type="SAM" id="Phobius"/>
    </source>
</evidence>
<accession>A0A562QHP5</accession>
<feature type="transmembrane region" description="Helical" evidence="1">
    <location>
        <begin position="101"/>
        <end position="121"/>
    </location>
</feature>
<keyword evidence="1" id="KW-1133">Transmembrane helix</keyword>
<evidence type="ECO:0000313" key="3">
    <source>
        <dbReference type="Proteomes" id="UP000315711"/>
    </source>
</evidence>
<dbReference type="EMBL" id="VLKZ01000005">
    <property type="protein sequence ID" value="TWI56264.1"/>
    <property type="molecule type" value="Genomic_DNA"/>
</dbReference>
<name>A0A562QHP5_9BACI</name>
<reference evidence="2 3" key="1">
    <citation type="journal article" date="2015" name="Stand. Genomic Sci.">
        <title>Genomic Encyclopedia of Bacterial and Archaeal Type Strains, Phase III: the genomes of soil and plant-associated and newly described type strains.</title>
        <authorList>
            <person name="Whitman W.B."/>
            <person name="Woyke T."/>
            <person name="Klenk H.P."/>
            <person name="Zhou Y."/>
            <person name="Lilburn T.G."/>
            <person name="Beck B.J."/>
            <person name="De Vos P."/>
            <person name="Vandamme P."/>
            <person name="Eisen J.A."/>
            <person name="Garrity G."/>
            <person name="Hugenholtz P."/>
            <person name="Kyrpides N.C."/>
        </authorList>
    </citation>
    <scope>NUCLEOTIDE SEQUENCE [LARGE SCALE GENOMIC DNA]</scope>
    <source>
        <strain evidence="2 3">CGMCC 1.10116</strain>
    </source>
</reference>
<evidence type="ECO:0000313" key="2">
    <source>
        <dbReference type="EMBL" id="TWI56264.1"/>
    </source>
</evidence>
<keyword evidence="1" id="KW-0812">Transmembrane</keyword>
<comment type="caution">
    <text evidence="2">The sequence shown here is derived from an EMBL/GenBank/DDBJ whole genome shotgun (WGS) entry which is preliminary data.</text>
</comment>
<keyword evidence="1" id="KW-0472">Membrane</keyword>
<protein>
    <submittedName>
        <fullName evidence="2">Putative membrane protein (TIGR04086 family)</fullName>
    </submittedName>
</protein>
<dbReference type="InterPro" id="IPR023804">
    <property type="entry name" value="DUF3792_TM"/>
</dbReference>
<feature type="transmembrane region" description="Helical" evidence="1">
    <location>
        <begin position="44"/>
        <end position="63"/>
    </location>
</feature>
<keyword evidence="3" id="KW-1185">Reference proteome</keyword>
<sequence>MTYRGFFPAVLVGLTTVLVIVLSFSFVISLVLSFTSFTEQSVSWLILTAAFIAMFLGGVMSGAKAKERGLMAGASTALLFSLITFLIQFLGYDSSFTSEQYMYHGGYLLVAALGGIIGVNLSSNK</sequence>
<proteinExistence type="predicted"/>
<gene>
    <name evidence="2" type="ORF">IQ10_02155</name>
</gene>
<feature type="transmembrane region" description="Helical" evidence="1">
    <location>
        <begin position="7"/>
        <end position="32"/>
    </location>
</feature>
<dbReference type="NCBIfam" id="TIGR04086">
    <property type="entry name" value="TIGR04086_membr"/>
    <property type="match status" value="1"/>
</dbReference>